<dbReference type="AlphaFoldDB" id="A0A0B7BH16"/>
<gene>
    <name evidence="2" type="primary">ORF189240</name>
</gene>
<name>A0A0B7BH16_9EUPU</name>
<keyword evidence="1" id="KW-0472">Membrane</keyword>
<evidence type="ECO:0000313" key="2">
    <source>
        <dbReference type="EMBL" id="CEK92634.1"/>
    </source>
</evidence>
<proteinExistence type="predicted"/>
<keyword evidence="1" id="KW-1133">Transmembrane helix</keyword>
<reference evidence="2" key="1">
    <citation type="submission" date="2014-12" db="EMBL/GenBank/DDBJ databases">
        <title>Insight into the proteome of Arion vulgaris.</title>
        <authorList>
            <person name="Aradska J."/>
            <person name="Bulat T."/>
            <person name="Smidak R."/>
            <person name="Sarate P."/>
            <person name="Gangsoo J."/>
            <person name="Sialana F."/>
            <person name="Bilban M."/>
            <person name="Lubec G."/>
        </authorList>
    </citation>
    <scope>NUCLEOTIDE SEQUENCE</scope>
    <source>
        <tissue evidence="2">Skin</tissue>
    </source>
</reference>
<evidence type="ECO:0000256" key="1">
    <source>
        <dbReference type="SAM" id="Phobius"/>
    </source>
</evidence>
<keyword evidence="1" id="KW-0812">Transmembrane</keyword>
<organism evidence="2">
    <name type="scientific">Arion vulgaris</name>
    <dbReference type="NCBI Taxonomy" id="1028688"/>
    <lineage>
        <taxon>Eukaryota</taxon>
        <taxon>Metazoa</taxon>
        <taxon>Spiralia</taxon>
        <taxon>Lophotrochozoa</taxon>
        <taxon>Mollusca</taxon>
        <taxon>Gastropoda</taxon>
        <taxon>Heterobranchia</taxon>
        <taxon>Euthyneura</taxon>
        <taxon>Panpulmonata</taxon>
        <taxon>Eupulmonata</taxon>
        <taxon>Stylommatophora</taxon>
        <taxon>Helicina</taxon>
        <taxon>Arionoidea</taxon>
        <taxon>Arionidae</taxon>
        <taxon>Arion</taxon>
    </lineage>
</organism>
<accession>A0A0B7BH16</accession>
<feature type="transmembrane region" description="Helical" evidence="1">
    <location>
        <begin position="6"/>
        <end position="24"/>
    </location>
</feature>
<protein>
    <submittedName>
        <fullName evidence="2">Uncharacterized protein</fullName>
    </submittedName>
</protein>
<sequence length="84" mass="10002">MWMFYLLDIIVSIFSLITYTHYIWREIRVKNIIVDCKLDEILLNEQRQTELMYSTSTREHACNYSIDYLVSGEGFQSMLSLPTP</sequence>
<dbReference type="EMBL" id="HACG01045769">
    <property type="protein sequence ID" value="CEK92634.1"/>
    <property type="molecule type" value="Transcribed_RNA"/>
</dbReference>